<organism evidence="4 5">
    <name type="scientific">Streptomyces cylindrosporus</name>
    <dbReference type="NCBI Taxonomy" id="2927583"/>
    <lineage>
        <taxon>Bacteria</taxon>
        <taxon>Bacillati</taxon>
        <taxon>Actinomycetota</taxon>
        <taxon>Actinomycetes</taxon>
        <taxon>Kitasatosporales</taxon>
        <taxon>Streptomycetaceae</taxon>
        <taxon>Streptomyces</taxon>
    </lineage>
</organism>
<feature type="domain" description="ANTAR" evidence="3">
    <location>
        <begin position="174"/>
        <end position="229"/>
    </location>
</feature>
<evidence type="ECO:0000313" key="5">
    <source>
        <dbReference type="Proteomes" id="UP001165269"/>
    </source>
</evidence>
<accession>A0ABS9YHT6</accession>
<keyword evidence="1" id="KW-0805">Transcription regulation</keyword>
<dbReference type="SMART" id="SM01012">
    <property type="entry name" value="ANTAR"/>
    <property type="match status" value="1"/>
</dbReference>
<dbReference type="InterPro" id="IPR036388">
    <property type="entry name" value="WH-like_DNA-bd_sf"/>
</dbReference>
<gene>
    <name evidence="4" type="ORF">MQP27_37330</name>
</gene>
<evidence type="ECO:0000256" key="1">
    <source>
        <dbReference type="ARBA" id="ARBA00023015"/>
    </source>
</evidence>
<dbReference type="InterPro" id="IPR003018">
    <property type="entry name" value="GAF"/>
</dbReference>
<dbReference type="Proteomes" id="UP001165269">
    <property type="component" value="Unassembled WGS sequence"/>
</dbReference>
<dbReference type="Pfam" id="PF01590">
    <property type="entry name" value="GAF"/>
    <property type="match status" value="1"/>
</dbReference>
<dbReference type="SUPFAM" id="SSF55781">
    <property type="entry name" value="GAF domain-like"/>
    <property type="match status" value="1"/>
</dbReference>
<reference evidence="4" key="1">
    <citation type="submission" date="2022-03" db="EMBL/GenBank/DDBJ databases">
        <title>Streptomyces 7R015 and 7R016 isolated from Barleria lupulina in Thailand.</title>
        <authorList>
            <person name="Kanchanasin P."/>
            <person name="Phongsopitanun W."/>
            <person name="Tanasupawat S."/>
        </authorList>
    </citation>
    <scope>NUCLEOTIDE SEQUENCE</scope>
    <source>
        <strain evidence="4">7R015</strain>
    </source>
</reference>
<evidence type="ECO:0000256" key="2">
    <source>
        <dbReference type="ARBA" id="ARBA00023163"/>
    </source>
</evidence>
<evidence type="ECO:0000313" key="4">
    <source>
        <dbReference type="EMBL" id="MCI3276750.1"/>
    </source>
</evidence>
<protein>
    <submittedName>
        <fullName evidence="4">GAF and ANTAR domain-containing protein</fullName>
    </submittedName>
</protein>
<comment type="caution">
    <text evidence="4">The sequence shown here is derived from an EMBL/GenBank/DDBJ whole genome shotgun (WGS) entry which is preliminary data.</text>
</comment>
<dbReference type="Gene3D" id="1.10.10.10">
    <property type="entry name" value="Winged helix-like DNA-binding domain superfamily/Winged helix DNA-binding domain"/>
    <property type="match status" value="1"/>
</dbReference>
<proteinExistence type="predicted"/>
<dbReference type="InterPro" id="IPR005561">
    <property type="entry name" value="ANTAR"/>
</dbReference>
<dbReference type="InterPro" id="IPR012074">
    <property type="entry name" value="GAF_ANTAR"/>
</dbReference>
<sequence>MNREQQLAEALVGLADSFADDVDPVVLLDRLAADCRQITGADAVGIMVAPLRGGLRTMAVTDDRVALVELFQLQTDEGPCVDCYRLGERVDATDLATSTDRWPQAAPLAREMGFRSMHALPLRVHNQPIGAVNLLLNTAGGLPELDLHLVQALADVTAVALVNWHPHPLRPDDVSTRVQAAVAAKATVEIAAGMVAEHGGLTIPEAHAALRAYARHTGDRLTQVTQALVRRSLTPETVLTA</sequence>
<dbReference type="Pfam" id="PF03861">
    <property type="entry name" value="ANTAR"/>
    <property type="match status" value="1"/>
</dbReference>
<dbReference type="Gene3D" id="3.30.450.40">
    <property type="match status" value="1"/>
</dbReference>
<keyword evidence="5" id="KW-1185">Reference proteome</keyword>
<keyword evidence="2" id="KW-0804">Transcription</keyword>
<name>A0ABS9YHT6_9ACTN</name>
<dbReference type="PIRSF" id="PIRSF036625">
    <property type="entry name" value="GAF_ANTAR"/>
    <property type="match status" value="1"/>
</dbReference>
<dbReference type="InterPro" id="IPR029016">
    <property type="entry name" value="GAF-like_dom_sf"/>
</dbReference>
<dbReference type="EMBL" id="JALDAY010000013">
    <property type="protein sequence ID" value="MCI3276750.1"/>
    <property type="molecule type" value="Genomic_DNA"/>
</dbReference>
<dbReference type="RefSeq" id="WP_242773673.1">
    <property type="nucleotide sequence ID" value="NZ_JALDAY010000013.1"/>
</dbReference>
<evidence type="ECO:0000259" key="3">
    <source>
        <dbReference type="SMART" id="SM01012"/>
    </source>
</evidence>